<dbReference type="OrthoDB" id="9813037at2"/>
<feature type="domain" description="Periplasmic binding protein" evidence="5">
    <location>
        <begin position="43"/>
        <end position="295"/>
    </location>
</feature>
<dbReference type="InterPro" id="IPR025997">
    <property type="entry name" value="SBP_2_dom"/>
</dbReference>
<protein>
    <submittedName>
        <fullName evidence="6">Monosaccharide ABC transporter substrate-binding protein, CUT2 family</fullName>
    </submittedName>
</protein>
<dbReference type="InParanoid" id="A0A1I4G528"/>
<dbReference type="RefSeq" id="WP_091325733.1">
    <property type="nucleotide sequence ID" value="NZ_FOSW01000008.1"/>
</dbReference>
<dbReference type="Pfam" id="PF13407">
    <property type="entry name" value="Peripla_BP_4"/>
    <property type="match status" value="1"/>
</dbReference>
<gene>
    <name evidence="6" type="ORF">SAMN04488085_108143</name>
</gene>
<dbReference type="PROSITE" id="PS51257">
    <property type="entry name" value="PROKAR_LIPOPROTEIN"/>
    <property type="match status" value="1"/>
</dbReference>
<evidence type="ECO:0000256" key="2">
    <source>
        <dbReference type="ARBA" id="ARBA00007639"/>
    </source>
</evidence>
<feature type="chain" id="PRO_5039210580" evidence="4">
    <location>
        <begin position="24"/>
        <end position="346"/>
    </location>
</feature>
<dbReference type="STRING" id="504800.SAMN04488085_108143"/>
<dbReference type="InterPro" id="IPR028082">
    <property type="entry name" value="Peripla_BP_I"/>
</dbReference>
<evidence type="ECO:0000256" key="1">
    <source>
        <dbReference type="ARBA" id="ARBA00004196"/>
    </source>
</evidence>
<accession>A0A1I4G528</accession>
<comment type="subcellular location">
    <subcellularLocation>
        <location evidence="1">Cell envelope</location>
    </subcellularLocation>
</comment>
<dbReference type="GO" id="GO:0030246">
    <property type="term" value="F:carbohydrate binding"/>
    <property type="evidence" value="ECO:0007669"/>
    <property type="project" value="UniProtKB-ARBA"/>
</dbReference>
<evidence type="ECO:0000259" key="5">
    <source>
        <dbReference type="Pfam" id="PF13407"/>
    </source>
</evidence>
<dbReference type="PANTHER" id="PTHR46847">
    <property type="entry name" value="D-ALLOSE-BINDING PERIPLASMIC PROTEIN-RELATED"/>
    <property type="match status" value="1"/>
</dbReference>
<dbReference type="SUPFAM" id="SSF53822">
    <property type="entry name" value="Periplasmic binding protein-like I"/>
    <property type="match status" value="1"/>
</dbReference>
<keyword evidence="3 4" id="KW-0732">Signal</keyword>
<evidence type="ECO:0000313" key="6">
    <source>
        <dbReference type="EMBL" id="SFL24783.1"/>
    </source>
</evidence>
<evidence type="ECO:0000313" key="7">
    <source>
        <dbReference type="Proteomes" id="UP000199152"/>
    </source>
</evidence>
<reference evidence="6 7" key="1">
    <citation type="submission" date="2016-10" db="EMBL/GenBank/DDBJ databases">
        <authorList>
            <person name="de Groot N.N."/>
        </authorList>
    </citation>
    <scope>NUCLEOTIDE SEQUENCE [LARGE SCALE GENOMIC DNA]</scope>
    <source>
        <strain evidence="6 7">DSM 45317</strain>
    </source>
</reference>
<sequence>MTRARTKAMAAIGAGLMSLAVVGCGRGEDAQASGGGGDGSCTVAFSQESLGFEWMVENSRDMKASVEAAGCEFIQADAEGDPAKQLQDVRDLLARKPDLLVVRPVTFEPLAPVPDLAEQAGVPLIVVDRSLPGTPGEGQYKAFLTIDFVETGRLVAESVVKGLTERNGSATGRIVHITGTSGASPVLDEQEGIDGVLADNPGIEEVAQCDGNYSREPGRQCMEDLLQRFGAGEIDGVIADNDEMALGAIAAIKAAGRDELLGWIWGKDAQRTGLQAILDGEMRMTISTPPQFGELTMQTWEQVKDGSLTETTQLLPKTVYEADSDQAKQEIQARIDELTELGIDCC</sequence>
<dbReference type="EMBL" id="FOSW01000008">
    <property type="protein sequence ID" value="SFL24783.1"/>
    <property type="molecule type" value="Genomic_DNA"/>
</dbReference>
<evidence type="ECO:0000256" key="3">
    <source>
        <dbReference type="ARBA" id="ARBA00022729"/>
    </source>
</evidence>
<dbReference type="Gene3D" id="3.40.50.2300">
    <property type="match status" value="2"/>
</dbReference>
<organism evidence="6 7">
    <name type="scientific">Geodermatophilus ruber</name>
    <dbReference type="NCBI Taxonomy" id="504800"/>
    <lineage>
        <taxon>Bacteria</taxon>
        <taxon>Bacillati</taxon>
        <taxon>Actinomycetota</taxon>
        <taxon>Actinomycetes</taxon>
        <taxon>Geodermatophilales</taxon>
        <taxon>Geodermatophilaceae</taxon>
        <taxon>Geodermatophilus</taxon>
    </lineage>
</organism>
<proteinExistence type="inferred from homology"/>
<dbReference type="PANTHER" id="PTHR46847:SF1">
    <property type="entry name" value="D-ALLOSE-BINDING PERIPLASMIC PROTEIN-RELATED"/>
    <property type="match status" value="1"/>
</dbReference>
<keyword evidence="7" id="KW-1185">Reference proteome</keyword>
<dbReference type="AlphaFoldDB" id="A0A1I4G528"/>
<comment type="similarity">
    <text evidence="2">Belongs to the bacterial solute-binding protein 2 family.</text>
</comment>
<evidence type="ECO:0000256" key="4">
    <source>
        <dbReference type="SAM" id="SignalP"/>
    </source>
</evidence>
<dbReference type="Proteomes" id="UP000199152">
    <property type="component" value="Unassembled WGS sequence"/>
</dbReference>
<feature type="signal peptide" evidence="4">
    <location>
        <begin position="1"/>
        <end position="23"/>
    </location>
</feature>
<dbReference type="GO" id="GO:0030313">
    <property type="term" value="C:cell envelope"/>
    <property type="evidence" value="ECO:0007669"/>
    <property type="project" value="UniProtKB-SubCell"/>
</dbReference>
<name>A0A1I4G528_9ACTN</name>